<evidence type="ECO:0000256" key="1">
    <source>
        <dbReference type="ARBA" id="ARBA00010641"/>
    </source>
</evidence>
<protein>
    <submittedName>
        <fullName evidence="9">RNA polymerase sigma factor (Sigma-70 family)</fullName>
    </submittedName>
</protein>
<dbReference type="PANTHER" id="PTHR47756:SF2">
    <property type="entry name" value="BLL6612 PROTEIN"/>
    <property type="match status" value="1"/>
</dbReference>
<dbReference type="RefSeq" id="WP_182558244.1">
    <property type="nucleotide sequence ID" value="NZ_JACGWT010000001.1"/>
</dbReference>
<organism evidence="9 10">
    <name type="scientific">Microlunatus kandeliicorticis</name>
    <dbReference type="NCBI Taxonomy" id="1759536"/>
    <lineage>
        <taxon>Bacteria</taxon>
        <taxon>Bacillati</taxon>
        <taxon>Actinomycetota</taxon>
        <taxon>Actinomycetes</taxon>
        <taxon>Propionibacteriales</taxon>
        <taxon>Propionibacteriaceae</taxon>
        <taxon>Microlunatus</taxon>
    </lineage>
</organism>
<evidence type="ECO:0000313" key="9">
    <source>
        <dbReference type="EMBL" id="MBA8792615.1"/>
    </source>
</evidence>
<dbReference type="InterPro" id="IPR013324">
    <property type="entry name" value="RNA_pol_sigma_r3/r4-like"/>
</dbReference>
<dbReference type="InterPro" id="IPR013249">
    <property type="entry name" value="RNA_pol_sigma70_r4_t2"/>
</dbReference>
<comment type="similarity">
    <text evidence="1">Belongs to the sigma-70 factor family. ECF subfamily.</text>
</comment>
<evidence type="ECO:0000259" key="8">
    <source>
        <dbReference type="Pfam" id="PF20239"/>
    </source>
</evidence>
<evidence type="ECO:0000256" key="4">
    <source>
        <dbReference type="ARBA" id="ARBA00023163"/>
    </source>
</evidence>
<feature type="region of interest" description="Disordered" evidence="5">
    <location>
        <begin position="75"/>
        <end position="107"/>
    </location>
</feature>
<evidence type="ECO:0000313" key="10">
    <source>
        <dbReference type="Proteomes" id="UP000523079"/>
    </source>
</evidence>
<keyword evidence="2" id="KW-0805">Transcription regulation</keyword>
<dbReference type="InterPro" id="IPR007627">
    <property type="entry name" value="RNA_pol_sigma70_r2"/>
</dbReference>
<dbReference type="Pfam" id="PF08281">
    <property type="entry name" value="Sigma70_r4_2"/>
    <property type="match status" value="1"/>
</dbReference>
<evidence type="ECO:0000256" key="3">
    <source>
        <dbReference type="ARBA" id="ARBA00023082"/>
    </source>
</evidence>
<dbReference type="Gene3D" id="1.10.1740.10">
    <property type="match status" value="1"/>
</dbReference>
<evidence type="ECO:0000256" key="5">
    <source>
        <dbReference type="SAM" id="MobiDB-lite"/>
    </source>
</evidence>
<gene>
    <name evidence="9" type="ORF">FHX74_000209</name>
</gene>
<dbReference type="PANTHER" id="PTHR47756">
    <property type="entry name" value="BLL6612 PROTEIN-RELATED"/>
    <property type="match status" value="1"/>
</dbReference>
<comment type="caution">
    <text evidence="9">The sequence shown here is derived from an EMBL/GenBank/DDBJ whole genome shotgun (WGS) entry which is preliminary data.</text>
</comment>
<reference evidence="9 10" key="1">
    <citation type="submission" date="2020-07" db="EMBL/GenBank/DDBJ databases">
        <title>Sequencing the genomes of 1000 actinobacteria strains.</title>
        <authorList>
            <person name="Klenk H.-P."/>
        </authorList>
    </citation>
    <scope>NUCLEOTIDE SEQUENCE [LARGE SCALE GENOMIC DNA]</scope>
    <source>
        <strain evidence="9 10">DSM 100723</strain>
    </source>
</reference>
<keyword evidence="10" id="KW-1185">Reference proteome</keyword>
<dbReference type="SUPFAM" id="SSF88659">
    <property type="entry name" value="Sigma3 and sigma4 domains of RNA polymerase sigma factors"/>
    <property type="match status" value="1"/>
</dbReference>
<proteinExistence type="inferred from homology"/>
<dbReference type="InterPro" id="IPR046531">
    <property type="entry name" value="DUF6596"/>
</dbReference>
<feature type="region of interest" description="Disordered" evidence="5">
    <location>
        <begin position="354"/>
        <end position="385"/>
    </location>
</feature>
<sequence length="446" mass="49122">MERAGADREVEAVLRAEAPHVLARLARRVGDFASAEDAVQEAMIAAARHWPAEGVPDRPRGWLLRTAERRFVDQVRSEQSRRAREQAVARDRERLAPATDAQDGSDDEDDSLQLLFLCCHPVLSPGSAVALTLRAVGGLGTAAIAAAFLVPENTVATRISRAKQQIRAAGARFVPPDPAEERRRLRSVRQVLYLMFNEGYAATASDQLQRRALADEAVRLTRTVHDRRPADAETAGLLALLLLAHARRDARTTADGTLVPLADQDRRRWDVTMIADGLRLLDAALVEGAVGEYQLQAAIAAEHARAPHADAVDWTRIATLYGLLEQVTRNPVVRLNRAVAVAEADGPEAGLMIMDGAADHDHPGQPDHDRARDGRGDQERGRVHDQLRQTHRWWAVRAQLLERAGRLDEARAHYREAAARATNRVEQRYLVGRAAALGPDDDSEPR</sequence>
<evidence type="ECO:0000256" key="2">
    <source>
        <dbReference type="ARBA" id="ARBA00023015"/>
    </source>
</evidence>
<dbReference type="GO" id="GO:0006352">
    <property type="term" value="P:DNA-templated transcription initiation"/>
    <property type="evidence" value="ECO:0007669"/>
    <property type="project" value="InterPro"/>
</dbReference>
<feature type="compositionally biased region" description="Basic and acidic residues" evidence="5">
    <location>
        <begin position="357"/>
        <end position="385"/>
    </location>
</feature>
<dbReference type="GO" id="GO:0003677">
    <property type="term" value="F:DNA binding"/>
    <property type="evidence" value="ECO:0007669"/>
    <property type="project" value="InterPro"/>
</dbReference>
<keyword evidence="3" id="KW-0731">Sigma factor</keyword>
<feature type="compositionally biased region" description="Basic and acidic residues" evidence="5">
    <location>
        <begin position="75"/>
        <end position="95"/>
    </location>
</feature>
<accession>A0A7W3P499</accession>
<feature type="domain" description="DUF6596" evidence="8">
    <location>
        <begin position="184"/>
        <end position="284"/>
    </location>
</feature>
<feature type="domain" description="RNA polymerase sigma factor 70 region 4 type 2" evidence="7">
    <location>
        <begin position="115"/>
        <end position="165"/>
    </location>
</feature>
<dbReference type="GO" id="GO:0016987">
    <property type="term" value="F:sigma factor activity"/>
    <property type="evidence" value="ECO:0007669"/>
    <property type="project" value="UniProtKB-KW"/>
</dbReference>
<dbReference type="Pfam" id="PF20239">
    <property type="entry name" value="DUF6596"/>
    <property type="match status" value="1"/>
</dbReference>
<evidence type="ECO:0000259" key="6">
    <source>
        <dbReference type="Pfam" id="PF04542"/>
    </source>
</evidence>
<dbReference type="InterPro" id="IPR013325">
    <property type="entry name" value="RNA_pol_sigma_r2"/>
</dbReference>
<dbReference type="Proteomes" id="UP000523079">
    <property type="component" value="Unassembled WGS sequence"/>
</dbReference>
<dbReference type="AlphaFoldDB" id="A0A7W3P499"/>
<feature type="domain" description="RNA polymerase sigma-70 region 2" evidence="6">
    <location>
        <begin position="15"/>
        <end position="80"/>
    </location>
</feature>
<dbReference type="EMBL" id="JACGWT010000001">
    <property type="protein sequence ID" value="MBA8792615.1"/>
    <property type="molecule type" value="Genomic_DNA"/>
</dbReference>
<dbReference type="Gene3D" id="1.10.10.10">
    <property type="entry name" value="Winged helix-like DNA-binding domain superfamily/Winged helix DNA-binding domain"/>
    <property type="match status" value="1"/>
</dbReference>
<dbReference type="Pfam" id="PF04542">
    <property type="entry name" value="Sigma70_r2"/>
    <property type="match status" value="1"/>
</dbReference>
<evidence type="ECO:0000259" key="7">
    <source>
        <dbReference type="Pfam" id="PF08281"/>
    </source>
</evidence>
<dbReference type="InterPro" id="IPR036388">
    <property type="entry name" value="WH-like_DNA-bd_sf"/>
</dbReference>
<keyword evidence="4" id="KW-0804">Transcription</keyword>
<name>A0A7W3P499_9ACTN</name>
<dbReference type="SUPFAM" id="SSF88946">
    <property type="entry name" value="Sigma2 domain of RNA polymerase sigma factors"/>
    <property type="match status" value="1"/>
</dbReference>